<gene>
    <name evidence="1" type="ORF">CNAG_02392</name>
</gene>
<dbReference type="EMBL" id="CP003825">
    <property type="protein sequence ID" value="AFR95441.2"/>
    <property type="molecule type" value="Genomic_DNA"/>
</dbReference>
<dbReference type="KEGG" id="cng:CNAG_02392"/>
<accession>J9VPX1</accession>
<protein>
    <submittedName>
        <fullName evidence="1">Uncharacterized protein</fullName>
    </submittedName>
</protein>
<dbReference type="VEuPathDB" id="FungiDB:CNAG_02392"/>
<name>J9VPX1_CRYN9</name>
<proteinExistence type="predicted"/>
<dbReference type="GeneID" id="23886016"/>
<dbReference type="AlphaFoldDB" id="J9VPX1"/>
<keyword evidence="2" id="KW-1185">Reference proteome</keyword>
<sequence length="235" mass="27032">MTSTIFSCTTIAVLINNSRSTYCHSRDRIDGHPTQEVFRRFLNDYLPRVSGRSLAAPVSGSVTHHFEFHCEIAVRGYRFRPLHATLQWGWSINAVSELPHLLQQKNALSFLECRTPMRRFCDHHAKTMTGILTNVFTHTQEERDTVVSRQRHMYAVCRWFKWVDTNQYRHHEESALDIQTFSLYDLSPPFFLHINARTVSSLHPVALLTVPKLLSSPDGDALIANIPIARKPSPH</sequence>
<dbReference type="RefSeq" id="XP_012049738.1">
    <property type="nucleotide sequence ID" value="XM_012194348.1"/>
</dbReference>
<organism evidence="1 2">
    <name type="scientific">Cryptococcus neoformans (strain H99 / ATCC 208821 / CBS 10515 / FGSC 9487)</name>
    <name type="common">Cryptococcus neoformans var. grubii serotype A</name>
    <dbReference type="NCBI Taxonomy" id="235443"/>
    <lineage>
        <taxon>Eukaryota</taxon>
        <taxon>Fungi</taxon>
        <taxon>Dikarya</taxon>
        <taxon>Basidiomycota</taxon>
        <taxon>Agaricomycotina</taxon>
        <taxon>Tremellomycetes</taxon>
        <taxon>Tremellales</taxon>
        <taxon>Cryptococcaceae</taxon>
        <taxon>Cryptococcus</taxon>
        <taxon>Cryptococcus neoformans species complex</taxon>
    </lineage>
</organism>
<dbReference type="HOGENOM" id="CLU_1180164_0_0_1"/>
<dbReference type="Proteomes" id="UP000010091">
    <property type="component" value="Chromosome 6"/>
</dbReference>
<evidence type="ECO:0000313" key="1">
    <source>
        <dbReference type="EMBL" id="AFR95441.2"/>
    </source>
</evidence>
<evidence type="ECO:0000313" key="2">
    <source>
        <dbReference type="Proteomes" id="UP000010091"/>
    </source>
</evidence>
<reference evidence="1 2" key="1">
    <citation type="journal article" date="2014" name="PLoS Genet.">
        <title>Analysis of the genome and transcriptome of Cryptococcus neoformans var. grubii reveals complex RNA expression and microevolution leading to virulence attenuation.</title>
        <authorList>
            <person name="Janbon G."/>
            <person name="Ormerod K.L."/>
            <person name="Paulet D."/>
            <person name="Byrnes E.J.III."/>
            <person name="Yadav V."/>
            <person name="Chatterjee G."/>
            <person name="Mullapudi N."/>
            <person name="Hon C.C."/>
            <person name="Billmyre R.B."/>
            <person name="Brunel F."/>
            <person name="Bahn Y.S."/>
            <person name="Chen W."/>
            <person name="Chen Y."/>
            <person name="Chow E.W."/>
            <person name="Coppee J.Y."/>
            <person name="Floyd-Averette A."/>
            <person name="Gaillardin C."/>
            <person name="Gerik K.J."/>
            <person name="Goldberg J."/>
            <person name="Gonzalez-Hilarion S."/>
            <person name="Gujja S."/>
            <person name="Hamlin J.L."/>
            <person name="Hsueh Y.P."/>
            <person name="Ianiri G."/>
            <person name="Jones S."/>
            <person name="Kodira C.D."/>
            <person name="Kozubowski L."/>
            <person name="Lam W."/>
            <person name="Marra M."/>
            <person name="Mesner L.D."/>
            <person name="Mieczkowski P.A."/>
            <person name="Moyrand F."/>
            <person name="Nielsen K."/>
            <person name="Proux C."/>
            <person name="Rossignol T."/>
            <person name="Schein J.E."/>
            <person name="Sun S."/>
            <person name="Wollschlaeger C."/>
            <person name="Wood I.A."/>
            <person name="Zeng Q."/>
            <person name="Neuveglise C."/>
            <person name="Newlon C.S."/>
            <person name="Perfect J.R."/>
            <person name="Lodge J.K."/>
            <person name="Idnurm A."/>
            <person name="Stajich J.E."/>
            <person name="Kronstad J.W."/>
            <person name="Sanyal K."/>
            <person name="Heitman J."/>
            <person name="Fraser J.A."/>
            <person name="Cuomo C.A."/>
            <person name="Dietrich F.S."/>
        </authorList>
    </citation>
    <scope>NUCLEOTIDE SEQUENCE [LARGE SCALE GENOMIC DNA]</scope>
    <source>
        <strain evidence="2">H99 / ATCC 208821 / CBS 10515 / FGSC 9487</strain>
    </source>
</reference>
<dbReference type="OrthoDB" id="3247418at2759"/>